<dbReference type="InterPro" id="IPR001111">
    <property type="entry name" value="TGF-b_propeptide"/>
</dbReference>
<keyword evidence="7" id="KW-0325">Glycoprotein</keyword>
<dbReference type="PROSITE" id="PS51362">
    <property type="entry name" value="TGF_BETA_2"/>
    <property type="match status" value="1"/>
</dbReference>
<dbReference type="InterPro" id="IPR015615">
    <property type="entry name" value="TGF-beta-rel"/>
</dbReference>
<dbReference type="PROSITE" id="PS00250">
    <property type="entry name" value="TGF_BETA_1"/>
    <property type="match status" value="1"/>
</dbReference>
<name>A0A6P8HZG4_ACTTE</name>
<dbReference type="InterPro" id="IPR017948">
    <property type="entry name" value="TGFb_CS"/>
</dbReference>
<protein>
    <submittedName>
        <fullName evidence="12">Growth/differentiation factor 6-A-like</fullName>
    </submittedName>
</protein>
<dbReference type="Gene3D" id="2.10.90.10">
    <property type="entry name" value="Cystine-knot cytokines"/>
    <property type="match status" value="1"/>
</dbReference>
<dbReference type="AlphaFoldDB" id="A0A6P8HZG4"/>
<accession>A0A6P8HZG4</accession>
<keyword evidence="6" id="KW-1015">Disulfide bond</keyword>
<feature type="domain" description="TGF-beta family profile" evidence="10">
    <location>
        <begin position="315"/>
        <end position="443"/>
    </location>
</feature>
<dbReference type="OrthoDB" id="5987191at2759"/>
<dbReference type="GO" id="GO:0005125">
    <property type="term" value="F:cytokine activity"/>
    <property type="evidence" value="ECO:0007669"/>
    <property type="project" value="TreeGrafter"/>
</dbReference>
<evidence type="ECO:0000256" key="9">
    <source>
        <dbReference type="SAM" id="SignalP"/>
    </source>
</evidence>
<evidence type="ECO:0000256" key="2">
    <source>
        <dbReference type="ARBA" id="ARBA00006656"/>
    </source>
</evidence>
<dbReference type="FunCoup" id="A0A6P8HZG4">
    <property type="interactions" value="308"/>
</dbReference>
<dbReference type="PANTHER" id="PTHR11848">
    <property type="entry name" value="TGF-BETA FAMILY"/>
    <property type="match status" value="1"/>
</dbReference>
<dbReference type="SUPFAM" id="SSF57501">
    <property type="entry name" value="Cystine-knot cytokines"/>
    <property type="match status" value="1"/>
</dbReference>
<evidence type="ECO:0000313" key="11">
    <source>
        <dbReference type="Proteomes" id="UP000515163"/>
    </source>
</evidence>
<feature type="signal peptide" evidence="9">
    <location>
        <begin position="1"/>
        <end position="18"/>
    </location>
</feature>
<evidence type="ECO:0000256" key="4">
    <source>
        <dbReference type="ARBA" id="ARBA00022729"/>
    </source>
</evidence>
<dbReference type="Pfam" id="PF00688">
    <property type="entry name" value="TGFb_propeptide"/>
    <property type="match status" value="1"/>
</dbReference>
<evidence type="ECO:0000313" key="12">
    <source>
        <dbReference type="RefSeq" id="XP_031561769.1"/>
    </source>
</evidence>
<keyword evidence="5 8" id="KW-0339">Growth factor</keyword>
<dbReference type="PANTHER" id="PTHR11848:SF263">
    <property type="entry name" value="PROTEIN DECAPENTAPLEGIC"/>
    <property type="match status" value="1"/>
</dbReference>
<feature type="chain" id="PRO_5027759792" evidence="9">
    <location>
        <begin position="19"/>
        <end position="443"/>
    </location>
</feature>
<evidence type="ECO:0000256" key="1">
    <source>
        <dbReference type="ARBA" id="ARBA00004613"/>
    </source>
</evidence>
<dbReference type="RefSeq" id="XP_031561769.1">
    <property type="nucleotide sequence ID" value="XM_031705909.1"/>
</dbReference>
<organism evidence="11 12">
    <name type="scientific">Actinia tenebrosa</name>
    <name type="common">Australian red waratah sea anemone</name>
    <dbReference type="NCBI Taxonomy" id="6105"/>
    <lineage>
        <taxon>Eukaryota</taxon>
        <taxon>Metazoa</taxon>
        <taxon>Cnidaria</taxon>
        <taxon>Anthozoa</taxon>
        <taxon>Hexacorallia</taxon>
        <taxon>Actiniaria</taxon>
        <taxon>Actiniidae</taxon>
        <taxon>Actinia</taxon>
    </lineage>
</organism>
<dbReference type="Proteomes" id="UP000515163">
    <property type="component" value="Unplaced"/>
</dbReference>
<dbReference type="KEGG" id="aten:116297647"/>
<evidence type="ECO:0000256" key="6">
    <source>
        <dbReference type="ARBA" id="ARBA00023157"/>
    </source>
</evidence>
<comment type="similarity">
    <text evidence="2 8">Belongs to the TGF-beta family.</text>
</comment>
<sequence>MQISSALWILGLLSLINAVLILQFSEACSEMPDNKLDEKWEALREPWLRKRALEITQKQMLNVLGLTEVPRPNRRVIRPHAFMLDLYKRLSRGAKRKTTKLETRQSINTVRGVVDQEIYDRSVSQSHHQLYVFNLSTIPNTDKIIAAELRILRRPEATENNIVAECGTAFKAVITMKNTVRKPYSDTGLVTLDSFSFDITDNEKRWHVFTVTKAIQKWRESSRSLHFLYLGVESVLNGKPVSPVKLGFSKEKRIHNNRALLVLFSNDGKTSKFLLKEKADKVGKTFEGTSAKTRKDDWGNQVEVDGEAEEHGSSRVKRSTNVDQVMRKLNSGGSRRRKRKNYCRRKPLYVDFEKLDWGSWVIAPRGYNAYLCEGLCRFPLDKYLRPSNHATVQTILHTVDRSVPPVCCVPNKLSSISMLYIDPENNIVYKKYEDMVVDRCGCS</sequence>
<keyword evidence="4 9" id="KW-0732">Signal</keyword>
<proteinExistence type="inferred from homology"/>
<keyword evidence="3" id="KW-0964">Secreted</keyword>
<dbReference type="Pfam" id="PF00019">
    <property type="entry name" value="TGF_beta"/>
    <property type="match status" value="1"/>
</dbReference>
<evidence type="ECO:0000256" key="5">
    <source>
        <dbReference type="ARBA" id="ARBA00023030"/>
    </source>
</evidence>
<dbReference type="GeneID" id="116297647"/>
<dbReference type="GO" id="GO:0008083">
    <property type="term" value="F:growth factor activity"/>
    <property type="evidence" value="ECO:0007669"/>
    <property type="project" value="UniProtKB-KW"/>
</dbReference>
<dbReference type="GO" id="GO:0005615">
    <property type="term" value="C:extracellular space"/>
    <property type="evidence" value="ECO:0007669"/>
    <property type="project" value="TreeGrafter"/>
</dbReference>
<evidence type="ECO:0000256" key="8">
    <source>
        <dbReference type="RuleBase" id="RU000354"/>
    </source>
</evidence>
<dbReference type="Gene3D" id="2.60.120.970">
    <property type="match status" value="1"/>
</dbReference>
<evidence type="ECO:0000259" key="10">
    <source>
        <dbReference type="PROSITE" id="PS51362"/>
    </source>
</evidence>
<evidence type="ECO:0000256" key="3">
    <source>
        <dbReference type="ARBA" id="ARBA00022525"/>
    </source>
</evidence>
<dbReference type="InterPro" id="IPR029034">
    <property type="entry name" value="Cystine-knot_cytokine"/>
</dbReference>
<dbReference type="FunFam" id="2.10.90.10:FF:000001">
    <property type="entry name" value="Bone morphogenetic protein 4"/>
    <property type="match status" value="1"/>
</dbReference>
<dbReference type="InParanoid" id="A0A6P8HZG4"/>
<comment type="subcellular location">
    <subcellularLocation>
        <location evidence="1">Secreted</location>
    </subcellularLocation>
</comment>
<dbReference type="SMART" id="SM00204">
    <property type="entry name" value="TGFB"/>
    <property type="match status" value="1"/>
</dbReference>
<evidence type="ECO:0000256" key="7">
    <source>
        <dbReference type="ARBA" id="ARBA00023180"/>
    </source>
</evidence>
<gene>
    <name evidence="12" type="primary">LOC116297647</name>
</gene>
<dbReference type="InterPro" id="IPR001839">
    <property type="entry name" value="TGF-b_C"/>
</dbReference>
<reference evidence="12" key="1">
    <citation type="submission" date="2025-08" db="UniProtKB">
        <authorList>
            <consortium name="RefSeq"/>
        </authorList>
    </citation>
    <scope>IDENTIFICATION</scope>
    <source>
        <tissue evidence="12">Tentacle</tissue>
    </source>
</reference>
<keyword evidence="11" id="KW-1185">Reference proteome</keyword>